<dbReference type="EMBL" id="JBHMBH010000019">
    <property type="protein sequence ID" value="MFB9714275.1"/>
    <property type="molecule type" value="Genomic_DNA"/>
</dbReference>
<dbReference type="Proteomes" id="UP001589536">
    <property type="component" value="Unassembled WGS sequence"/>
</dbReference>
<dbReference type="Pfam" id="PF18029">
    <property type="entry name" value="Glyoxalase_6"/>
    <property type="match status" value="1"/>
</dbReference>
<keyword evidence="3" id="KW-1185">Reference proteome</keyword>
<name>A0ABV5UPT5_9MICC</name>
<dbReference type="Gene3D" id="3.10.180.10">
    <property type="entry name" value="2,3-Dihydroxybiphenyl 1,2-Dioxygenase, domain 1"/>
    <property type="match status" value="1"/>
</dbReference>
<evidence type="ECO:0000313" key="3">
    <source>
        <dbReference type="Proteomes" id="UP001589536"/>
    </source>
</evidence>
<organism evidence="2 3">
    <name type="scientific">Arthrobacter methylotrophus</name>
    <dbReference type="NCBI Taxonomy" id="121291"/>
    <lineage>
        <taxon>Bacteria</taxon>
        <taxon>Bacillati</taxon>
        <taxon>Actinomycetota</taxon>
        <taxon>Actinomycetes</taxon>
        <taxon>Micrococcales</taxon>
        <taxon>Micrococcaceae</taxon>
        <taxon>Arthrobacter</taxon>
    </lineage>
</organism>
<dbReference type="RefSeq" id="WP_345044210.1">
    <property type="nucleotide sequence ID" value="NZ_BAABED010000001.1"/>
</dbReference>
<dbReference type="InterPro" id="IPR041581">
    <property type="entry name" value="Glyoxalase_6"/>
</dbReference>
<protein>
    <submittedName>
        <fullName evidence="2">VOC family protein</fullName>
    </submittedName>
</protein>
<evidence type="ECO:0000259" key="1">
    <source>
        <dbReference type="PROSITE" id="PS51819"/>
    </source>
</evidence>
<comment type="caution">
    <text evidence="2">The sequence shown here is derived from an EMBL/GenBank/DDBJ whole genome shotgun (WGS) entry which is preliminary data.</text>
</comment>
<dbReference type="PANTHER" id="PTHR35908">
    <property type="entry name" value="HYPOTHETICAL FUSION PROTEIN"/>
    <property type="match status" value="1"/>
</dbReference>
<accession>A0ABV5UPT5</accession>
<dbReference type="PANTHER" id="PTHR35908:SF1">
    <property type="entry name" value="CONSERVED PROTEIN"/>
    <property type="match status" value="1"/>
</dbReference>
<dbReference type="InterPro" id="IPR037523">
    <property type="entry name" value="VOC_core"/>
</dbReference>
<reference evidence="2 3" key="1">
    <citation type="submission" date="2024-09" db="EMBL/GenBank/DDBJ databases">
        <authorList>
            <person name="Sun Q."/>
            <person name="Mori K."/>
        </authorList>
    </citation>
    <scope>NUCLEOTIDE SEQUENCE [LARGE SCALE GENOMIC DNA]</scope>
    <source>
        <strain evidence="2 3">JCM 13519</strain>
    </source>
</reference>
<evidence type="ECO:0000313" key="2">
    <source>
        <dbReference type="EMBL" id="MFB9714275.1"/>
    </source>
</evidence>
<feature type="domain" description="VOC" evidence="1">
    <location>
        <begin position="3"/>
        <end position="120"/>
    </location>
</feature>
<dbReference type="PROSITE" id="PS51819">
    <property type="entry name" value="VOC"/>
    <property type="match status" value="1"/>
</dbReference>
<dbReference type="InterPro" id="IPR029068">
    <property type="entry name" value="Glyas_Bleomycin-R_OHBP_Dase"/>
</dbReference>
<sequence>MATLRYLVLGCDDLERAVRFWSQLLDYRPRDHHRTDRWCTLDPCSGDGASLALQLSTTPVQAHPRVHLDVGVQDPDEQQSMIDRVCELGGSRVEWDQYPDDPDFVVVADTEGNRFCLIDLSHT</sequence>
<dbReference type="SUPFAM" id="SSF54593">
    <property type="entry name" value="Glyoxalase/Bleomycin resistance protein/Dihydroxybiphenyl dioxygenase"/>
    <property type="match status" value="1"/>
</dbReference>
<dbReference type="CDD" id="cd06587">
    <property type="entry name" value="VOC"/>
    <property type="match status" value="1"/>
</dbReference>
<proteinExistence type="predicted"/>
<gene>
    <name evidence="2" type="ORF">ACFFPI_09090</name>
</gene>